<dbReference type="CDD" id="cd22285">
    <property type="entry name" value="HD_XLF_N"/>
    <property type="match status" value="1"/>
</dbReference>
<evidence type="ECO:0000256" key="3">
    <source>
        <dbReference type="ARBA" id="ARBA00023125"/>
    </source>
</evidence>
<keyword evidence="5" id="KW-0539">Nucleus</keyword>
<feature type="region of interest" description="Disordered" evidence="8">
    <location>
        <begin position="252"/>
        <end position="278"/>
    </location>
</feature>
<sequence>METTGAPNDGLLQHPWRPVAIDGCQLLAKSCFGETRYHILLTDLHCVWEETMHSAAIQSRAQELNKRLQAPVKAFFSHLCEVVRPCLSGSRQPPEGEANISVMRLDGGNLSLRLKSKLAGLPLHWEFRCTPAPVTVVCLHLVQPLLSMSHTLQQEVEQLEGLLVSKDAEIQDYKENGATLSRARLQTEIFERHTYRGSFLAKTLAVVCSDHHSVKNFGVDLQELYTAVVAHGSMRKRKLSEQDELVTTVVDATTSSDADRGEADSEQNQTSPVAEAGDHIVRTATTQQLATCGLAERAPSKAKKKKAVGLFR</sequence>
<dbReference type="InterPro" id="IPR052287">
    <property type="entry name" value="NHEJ_factor"/>
</dbReference>
<dbReference type="GeneID" id="109528713"/>
<dbReference type="STRING" id="109280.ENSHCOP00000021232"/>
<dbReference type="Proteomes" id="UP000264820">
    <property type="component" value="Unplaced"/>
</dbReference>
<evidence type="ECO:0000256" key="7">
    <source>
        <dbReference type="ARBA" id="ARBA00044529"/>
    </source>
</evidence>
<dbReference type="OrthoDB" id="2155935at2759"/>
<dbReference type="CTD" id="79840"/>
<reference evidence="11" key="2">
    <citation type="submission" date="2025-09" db="UniProtKB">
        <authorList>
            <consortium name="Ensembl"/>
        </authorList>
    </citation>
    <scope>IDENTIFICATION</scope>
</reference>
<keyword evidence="3" id="KW-0238">DNA-binding</keyword>
<dbReference type="AlphaFoldDB" id="A0A3Q2Z5F2"/>
<dbReference type="FunFam" id="2.170.210.10:FF:000001">
    <property type="entry name" value="Non-homologous end-joining factor 1"/>
    <property type="match status" value="1"/>
</dbReference>
<feature type="domain" description="XLF-like N-terminal" evidence="9">
    <location>
        <begin position="15"/>
        <end position="130"/>
    </location>
</feature>
<evidence type="ECO:0000259" key="10">
    <source>
        <dbReference type="Pfam" id="PF21928"/>
    </source>
</evidence>
<dbReference type="PANTHER" id="PTHR32235">
    <property type="entry name" value="NON-HOMOLOGOUS END-JOINING FACTOR 1"/>
    <property type="match status" value="1"/>
</dbReference>
<dbReference type="Pfam" id="PF09302">
    <property type="entry name" value="XLF"/>
    <property type="match status" value="1"/>
</dbReference>
<dbReference type="GO" id="GO:0006303">
    <property type="term" value="P:double-strand break repair via nonhomologous end joining"/>
    <property type="evidence" value="ECO:0007669"/>
    <property type="project" value="TreeGrafter"/>
</dbReference>
<feature type="domain" description="XLF-like coiled-coil region" evidence="10">
    <location>
        <begin position="133"/>
        <end position="181"/>
    </location>
</feature>
<dbReference type="InterPro" id="IPR053829">
    <property type="entry name" value="XLF-like_CC"/>
</dbReference>
<dbReference type="GeneTree" id="ENSGT00390000009940"/>
<evidence type="ECO:0000256" key="4">
    <source>
        <dbReference type="ARBA" id="ARBA00023204"/>
    </source>
</evidence>
<dbReference type="RefSeq" id="XP_019747202.1">
    <property type="nucleotide sequence ID" value="XM_019891643.1"/>
</dbReference>
<keyword evidence="2" id="KW-0227">DNA damage</keyword>
<evidence type="ECO:0000313" key="12">
    <source>
        <dbReference type="Proteomes" id="UP000264820"/>
    </source>
</evidence>
<proteinExistence type="inferred from homology"/>
<dbReference type="FunFam" id="1.10.287.450:FF:000003">
    <property type="entry name" value="Non-homologous end-joining factor 1"/>
    <property type="match status" value="1"/>
</dbReference>
<comment type="subcellular location">
    <subcellularLocation>
        <location evidence="1">Nucleus</location>
    </subcellularLocation>
</comment>
<dbReference type="Gene3D" id="1.10.287.450">
    <property type="entry name" value="Helix hairpin bin"/>
    <property type="match status" value="1"/>
</dbReference>
<reference evidence="11" key="1">
    <citation type="submission" date="2025-08" db="UniProtKB">
        <authorList>
            <consortium name="Ensembl"/>
        </authorList>
    </citation>
    <scope>IDENTIFICATION</scope>
</reference>
<accession>A0A3Q2Z5F2</accession>
<protein>
    <recommendedName>
        <fullName evidence="7">Non-homologous end-joining factor 1</fullName>
    </recommendedName>
</protein>
<evidence type="ECO:0000256" key="8">
    <source>
        <dbReference type="SAM" id="MobiDB-lite"/>
    </source>
</evidence>
<evidence type="ECO:0000256" key="1">
    <source>
        <dbReference type="ARBA" id="ARBA00004123"/>
    </source>
</evidence>
<dbReference type="GO" id="GO:0032807">
    <property type="term" value="C:DNA ligase IV complex"/>
    <property type="evidence" value="ECO:0007669"/>
    <property type="project" value="TreeGrafter"/>
</dbReference>
<keyword evidence="12" id="KW-1185">Reference proteome</keyword>
<dbReference type="Pfam" id="PF21928">
    <property type="entry name" value="XLF_CC"/>
    <property type="match status" value="1"/>
</dbReference>
<evidence type="ECO:0000256" key="6">
    <source>
        <dbReference type="ARBA" id="ARBA00025747"/>
    </source>
</evidence>
<name>A0A3Q2Z5F2_HIPCM</name>
<comment type="similarity">
    <text evidence="6">Belongs to the XRCC4-XLF family. XLF subfamily.</text>
</comment>
<dbReference type="GO" id="GO:0045027">
    <property type="term" value="F:DNA end binding"/>
    <property type="evidence" value="ECO:0007669"/>
    <property type="project" value="TreeGrafter"/>
</dbReference>
<dbReference type="Gene3D" id="2.170.210.10">
    <property type="entry name" value="DNA double-strand break repair and VJ recombination XRCC4, N-terminal"/>
    <property type="match status" value="1"/>
</dbReference>
<dbReference type="Ensembl" id="ENSHCOT00000004168.1">
    <property type="protein sequence ID" value="ENSHCOP00000021232.1"/>
    <property type="gene ID" value="ENSHCOG00000007870.1"/>
</dbReference>
<dbReference type="InterPro" id="IPR015381">
    <property type="entry name" value="XLF-like_N"/>
</dbReference>
<dbReference type="PANTHER" id="PTHR32235:SF1">
    <property type="entry name" value="NON-HOMOLOGOUS END-JOINING FACTOR 1"/>
    <property type="match status" value="1"/>
</dbReference>
<evidence type="ECO:0000313" key="11">
    <source>
        <dbReference type="Ensembl" id="ENSHCOP00000021232.1"/>
    </source>
</evidence>
<evidence type="ECO:0000256" key="2">
    <source>
        <dbReference type="ARBA" id="ARBA00022763"/>
    </source>
</evidence>
<keyword evidence="4" id="KW-0234">DNA repair</keyword>
<evidence type="ECO:0000256" key="5">
    <source>
        <dbReference type="ARBA" id="ARBA00023242"/>
    </source>
</evidence>
<organism evidence="11 12">
    <name type="scientific">Hippocampus comes</name>
    <name type="common">Tiger tail seahorse</name>
    <dbReference type="NCBI Taxonomy" id="109280"/>
    <lineage>
        <taxon>Eukaryota</taxon>
        <taxon>Metazoa</taxon>
        <taxon>Chordata</taxon>
        <taxon>Craniata</taxon>
        <taxon>Vertebrata</taxon>
        <taxon>Euteleostomi</taxon>
        <taxon>Actinopterygii</taxon>
        <taxon>Neopterygii</taxon>
        <taxon>Teleostei</taxon>
        <taxon>Neoteleostei</taxon>
        <taxon>Acanthomorphata</taxon>
        <taxon>Syngnathiaria</taxon>
        <taxon>Syngnathiformes</taxon>
        <taxon>Syngnathoidei</taxon>
        <taxon>Syngnathidae</taxon>
        <taxon>Hippocampus</taxon>
    </lineage>
</organism>
<evidence type="ECO:0000259" key="9">
    <source>
        <dbReference type="Pfam" id="PF09302"/>
    </source>
</evidence>
<dbReference type="InterPro" id="IPR038051">
    <property type="entry name" value="XRCC4-like_N_sf"/>
</dbReference>
<dbReference type="OMA" id="LPFYWHF"/>
<dbReference type="KEGG" id="hcq:109528713"/>